<reference evidence="1" key="1">
    <citation type="submission" date="2018-02" db="EMBL/GenBank/DDBJ databases">
        <title>Rhizophora mucronata_Transcriptome.</title>
        <authorList>
            <person name="Meera S.P."/>
            <person name="Sreeshan A."/>
            <person name="Augustine A."/>
        </authorList>
    </citation>
    <scope>NUCLEOTIDE SEQUENCE</scope>
    <source>
        <tissue evidence="1">Leaf</tissue>
    </source>
</reference>
<accession>A0A2P2NKZ1</accession>
<organism evidence="1">
    <name type="scientific">Rhizophora mucronata</name>
    <name type="common">Asiatic mangrove</name>
    <dbReference type="NCBI Taxonomy" id="61149"/>
    <lineage>
        <taxon>Eukaryota</taxon>
        <taxon>Viridiplantae</taxon>
        <taxon>Streptophyta</taxon>
        <taxon>Embryophyta</taxon>
        <taxon>Tracheophyta</taxon>
        <taxon>Spermatophyta</taxon>
        <taxon>Magnoliopsida</taxon>
        <taxon>eudicotyledons</taxon>
        <taxon>Gunneridae</taxon>
        <taxon>Pentapetalae</taxon>
        <taxon>rosids</taxon>
        <taxon>fabids</taxon>
        <taxon>Malpighiales</taxon>
        <taxon>Rhizophoraceae</taxon>
        <taxon>Rhizophora</taxon>
    </lineage>
</organism>
<protein>
    <submittedName>
        <fullName evidence="1">Uncharacterized protein</fullName>
    </submittedName>
</protein>
<sequence>MDSCIAPFKKGTSRSQNLDQKQEQLLLFYPFQSVKFENVSPRQNTPPLTIEQDVINHLSTPLRRKVIRKPFLLHTKAIAPKQRSLKLF</sequence>
<evidence type="ECO:0000313" key="1">
    <source>
        <dbReference type="EMBL" id="MBX43085.1"/>
    </source>
</evidence>
<dbReference type="AlphaFoldDB" id="A0A2P2NKZ1"/>
<dbReference type="EMBL" id="GGEC01062601">
    <property type="protein sequence ID" value="MBX43085.1"/>
    <property type="molecule type" value="Transcribed_RNA"/>
</dbReference>
<proteinExistence type="predicted"/>
<name>A0A2P2NKZ1_RHIMU</name>